<dbReference type="GO" id="GO:0043124">
    <property type="term" value="P:negative regulation of canonical NF-kappaB signal transduction"/>
    <property type="evidence" value="ECO:0007669"/>
    <property type="project" value="InterPro"/>
</dbReference>
<evidence type="ECO:0000313" key="8">
    <source>
        <dbReference type="EMBL" id="PVD20862.1"/>
    </source>
</evidence>
<dbReference type="InterPro" id="IPR038753">
    <property type="entry name" value="NFKBIL1"/>
</dbReference>
<sequence>MRAVLLLDGLVVVAVVFCAFRVGVVASTPGQHGDRYPDAQSTYFSRPSITQETEQESYDEWANRMGREYRQHKEKQKKYYSGGVSDGTRDKCQHHEKDHTKASHHSKRKAGDEEALSEERRKMQKRYRHEEDKNKRLALKKNNYETNYHDVLQDKSGQKLGFHDIPWPCEDNIENVVEVLFCDLPEILDPGLRKYLREQQVRWHPDKFMQCFSDRLAPESTEQVLERVKAISQAVNSRVETVLSKTKQC</sequence>
<evidence type="ECO:0008006" key="10">
    <source>
        <dbReference type="Google" id="ProtNLM"/>
    </source>
</evidence>
<dbReference type="PANTHER" id="PTHR15263:SF1">
    <property type="entry name" value="NF-KAPPA-B INHIBITOR-LIKE PROTEIN 1"/>
    <property type="match status" value="1"/>
</dbReference>
<keyword evidence="3" id="KW-0677">Repeat</keyword>
<dbReference type="Proteomes" id="UP000245119">
    <property type="component" value="Linkage Group LG12"/>
</dbReference>
<dbReference type="PANTHER" id="PTHR15263">
    <property type="entry name" value="I-KAPPA-B-LIKE PROTEIN IKBL"/>
    <property type="match status" value="1"/>
</dbReference>
<feature type="compositionally biased region" description="Basic and acidic residues" evidence="6">
    <location>
        <begin position="87"/>
        <end position="101"/>
    </location>
</feature>
<proteinExistence type="predicted"/>
<evidence type="ECO:0000256" key="3">
    <source>
        <dbReference type="ARBA" id="ARBA00022737"/>
    </source>
</evidence>
<reference evidence="8 9" key="1">
    <citation type="submission" date="2018-04" db="EMBL/GenBank/DDBJ databases">
        <title>The genome of golden apple snail Pomacea canaliculata provides insight into stress tolerance and invasive adaptation.</title>
        <authorList>
            <person name="Liu C."/>
            <person name="Liu B."/>
            <person name="Ren Y."/>
            <person name="Zhang Y."/>
            <person name="Wang H."/>
            <person name="Li S."/>
            <person name="Jiang F."/>
            <person name="Yin L."/>
            <person name="Zhang G."/>
            <person name="Qian W."/>
            <person name="Fan W."/>
        </authorList>
    </citation>
    <scope>NUCLEOTIDE SEQUENCE [LARGE SCALE GENOMIC DNA]</scope>
    <source>
        <strain evidence="8">SZHN2017</strain>
        <tissue evidence="8">Muscle</tissue>
    </source>
</reference>
<evidence type="ECO:0000256" key="5">
    <source>
        <dbReference type="ARBA" id="ARBA00023242"/>
    </source>
</evidence>
<keyword evidence="9" id="KW-1185">Reference proteome</keyword>
<evidence type="ECO:0000313" key="9">
    <source>
        <dbReference type="Proteomes" id="UP000245119"/>
    </source>
</evidence>
<keyword evidence="7" id="KW-0732">Signal</keyword>
<dbReference type="EMBL" id="PZQS01000012">
    <property type="protein sequence ID" value="PVD20862.1"/>
    <property type="molecule type" value="Genomic_DNA"/>
</dbReference>
<feature type="signal peptide" evidence="7">
    <location>
        <begin position="1"/>
        <end position="26"/>
    </location>
</feature>
<organism evidence="8 9">
    <name type="scientific">Pomacea canaliculata</name>
    <name type="common">Golden apple snail</name>
    <dbReference type="NCBI Taxonomy" id="400727"/>
    <lineage>
        <taxon>Eukaryota</taxon>
        <taxon>Metazoa</taxon>
        <taxon>Spiralia</taxon>
        <taxon>Lophotrochozoa</taxon>
        <taxon>Mollusca</taxon>
        <taxon>Gastropoda</taxon>
        <taxon>Caenogastropoda</taxon>
        <taxon>Architaenioglossa</taxon>
        <taxon>Ampullarioidea</taxon>
        <taxon>Ampullariidae</taxon>
        <taxon>Pomacea</taxon>
    </lineage>
</organism>
<dbReference type="AlphaFoldDB" id="A0A2T7NI90"/>
<protein>
    <recommendedName>
        <fullName evidence="10">NF-kappa-B inhibitor-like protein 1</fullName>
    </recommendedName>
</protein>
<keyword evidence="4" id="KW-0040">ANK repeat</keyword>
<comment type="caution">
    <text evidence="8">The sequence shown here is derived from an EMBL/GenBank/DDBJ whole genome shotgun (WGS) entry which is preliminary data.</text>
</comment>
<gene>
    <name evidence="8" type="ORF">C0Q70_19023</name>
</gene>
<evidence type="ECO:0000256" key="7">
    <source>
        <dbReference type="SAM" id="SignalP"/>
    </source>
</evidence>
<dbReference type="GO" id="GO:0005634">
    <property type="term" value="C:nucleus"/>
    <property type="evidence" value="ECO:0007669"/>
    <property type="project" value="UniProtKB-SubCell"/>
</dbReference>
<evidence type="ECO:0000256" key="4">
    <source>
        <dbReference type="ARBA" id="ARBA00023043"/>
    </source>
</evidence>
<accession>A0A2T7NI90</accession>
<comment type="subcellular location">
    <subcellularLocation>
        <location evidence="1">Nucleus</location>
    </subcellularLocation>
</comment>
<feature type="compositionally biased region" description="Basic and acidic residues" evidence="6">
    <location>
        <begin position="109"/>
        <end position="121"/>
    </location>
</feature>
<keyword evidence="2" id="KW-0597">Phosphoprotein</keyword>
<evidence type="ECO:0000256" key="2">
    <source>
        <dbReference type="ARBA" id="ARBA00022553"/>
    </source>
</evidence>
<dbReference type="OrthoDB" id="412109at2759"/>
<evidence type="ECO:0000256" key="1">
    <source>
        <dbReference type="ARBA" id="ARBA00004123"/>
    </source>
</evidence>
<keyword evidence="5" id="KW-0539">Nucleus</keyword>
<feature type="chain" id="PRO_5015607531" description="NF-kappa-B inhibitor-like protein 1" evidence="7">
    <location>
        <begin position="27"/>
        <end position="249"/>
    </location>
</feature>
<evidence type="ECO:0000256" key="6">
    <source>
        <dbReference type="SAM" id="MobiDB-lite"/>
    </source>
</evidence>
<feature type="region of interest" description="Disordered" evidence="6">
    <location>
        <begin position="69"/>
        <end position="132"/>
    </location>
</feature>
<name>A0A2T7NI90_POMCA</name>